<feature type="transmembrane region" description="Helical" evidence="1">
    <location>
        <begin position="40"/>
        <end position="58"/>
    </location>
</feature>
<accession>A0A2P2IYN6</accession>
<keyword evidence="1" id="KW-0812">Transmembrane</keyword>
<protein>
    <submittedName>
        <fullName evidence="2">Ubiquitin-fold modifier 1</fullName>
    </submittedName>
</protein>
<evidence type="ECO:0000313" key="2">
    <source>
        <dbReference type="EMBL" id="MBW86310.1"/>
    </source>
</evidence>
<keyword evidence="1" id="KW-0472">Membrane</keyword>
<feature type="transmembrane region" description="Helical" evidence="1">
    <location>
        <begin position="12"/>
        <end position="34"/>
    </location>
</feature>
<proteinExistence type="predicted"/>
<organism evidence="2">
    <name type="scientific">Rhizophora mucronata</name>
    <name type="common">Asiatic mangrove</name>
    <dbReference type="NCBI Taxonomy" id="61149"/>
    <lineage>
        <taxon>Eukaryota</taxon>
        <taxon>Viridiplantae</taxon>
        <taxon>Streptophyta</taxon>
        <taxon>Embryophyta</taxon>
        <taxon>Tracheophyta</taxon>
        <taxon>Spermatophyta</taxon>
        <taxon>Magnoliopsida</taxon>
        <taxon>eudicotyledons</taxon>
        <taxon>Gunneridae</taxon>
        <taxon>Pentapetalae</taxon>
        <taxon>rosids</taxon>
        <taxon>fabids</taxon>
        <taxon>Malpighiales</taxon>
        <taxon>Rhizophoraceae</taxon>
        <taxon>Rhizophora</taxon>
    </lineage>
</organism>
<evidence type="ECO:0000256" key="1">
    <source>
        <dbReference type="SAM" id="Phobius"/>
    </source>
</evidence>
<dbReference type="EMBL" id="GGEC01005827">
    <property type="protein sequence ID" value="MBW86310.1"/>
    <property type="molecule type" value="Transcribed_RNA"/>
</dbReference>
<sequence length="69" mass="7930">MQRWFFDNFIMIPSCLHLHPCTGISILLANLVIIYDLMDAILMLSFLCLFFISETVIYDTRVASNGTLI</sequence>
<dbReference type="AlphaFoldDB" id="A0A2P2IYN6"/>
<reference evidence="2" key="1">
    <citation type="submission" date="2018-02" db="EMBL/GenBank/DDBJ databases">
        <title>Rhizophora mucronata_Transcriptome.</title>
        <authorList>
            <person name="Meera S.P."/>
            <person name="Sreeshan A."/>
            <person name="Augustine A."/>
        </authorList>
    </citation>
    <scope>NUCLEOTIDE SEQUENCE</scope>
    <source>
        <tissue evidence="2">Leaf</tissue>
    </source>
</reference>
<keyword evidence="1" id="KW-1133">Transmembrane helix</keyword>
<name>A0A2P2IYN6_RHIMU</name>